<feature type="region of interest" description="Disordered" evidence="1">
    <location>
        <begin position="100"/>
        <end position="120"/>
    </location>
</feature>
<evidence type="ECO:0000256" key="1">
    <source>
        <dbReference type="SAM" id="MobiDB-lite"/>
    </source>
</evidence>
<sequence>MSAGQRSFRGDQTDPAVMGPAFATASFRAPARLELVAAGVRCTSAAAASQVQWPGISAIEESEVGVYLFVAPEQAWIVPLSAFADRTAMAAFAQRARDYRASALQPNDETRPSQDGPPRP</sequence>
<dbReference type="RefSeq" id="WP_254746625.1">
    <property type="nucleotide sequence ID" value="NZ_JANCLU010000037.1"/>
</dbReference>
<accession>A0ABT1LHX2</accession>
<keyword evidence="4" id="KW-1185">Reference proteome</keyword>
<reference evidence="3 4" key="1">
    <citation type="submission" date="2022-07" db="EMBL/GenBank/DDBJ databases">
        <authorList>
            <person name="Li W.-J."/>
            <person name="Deng Q.-Q."/>
        </authorList>
    </citation>
    <scope>NUCLEOTIDE SEQUENCE [LARGE SCALE GENOMIC DNA]</scope>
    <source>
        <strain evidence="3 4">SYSU M60028</strain>
    </source>
</reference>
<evidence type="ECO:0000259" key="2">
    <source>
        <dbReference type="Pfam" id="PF14317"/>
    </source>
</evidence>
<comment type="caution">
    <text evidence="3">The sequence shown here is derived from an EMBL/GenBank/DDBJ whole genome shotgun (WGS) entry which is preliminary data.</text>
</comment>
<gene>
    <name evidence="3" type="ORF">NK718_21510</name>
</gene>
<dbReference type="InterPro" id="IPR025588">
    <property type="entry name" value="YcxB-like_C"/>
</dbReference>
<proteinExistence type="predicted"/>
<evidence type="ECO:0000313" key="3">
    <source>
        <dbReference type="EMBL" id="MCP8941107.1"/>
    </source>
</evidence>
<dbReference type="Pfam" id="PF14317">
    <property type="entry name" value="YcxB"/>
    <property type="match status" value="1"/>
</dbReference>
<dbReference type="EMBL" id="JANCLU010000037">
    <property type="protein sequence ID" value="MCP8941107.1"/>
    <property type="molecule type" value="Genomic_DNA"/>
</dbReference>
<feature type="domain" description="YcxB-like C-terminal" evidence="2">
    <location>
        <begin position="39"/>
        <end position="92"/>
    </location>
</feature>
<dbReference type="Proteomes" id="UP001205890">
    <property type="component" value="Unassembled WGS sequence"/>
</dbReference>
<name>A0ABT1LHX2_9HYPH</name>
<evidence type="ECO:0000313" key="4">
    <source>
        <dbReference type="Proteomes" id="UP001205890"/>
    </source>
</evidence>
<protein>
    <submittedName>
        <fullName evidence="3">YcxB family protein</fullName>
    </submittedName>
</protein>
<organism evidence="3 4">
    <name type="scientific">Alsobacter ponti</name>
    <dbReference type="NCBI Taxonomy" id="2962936"/>
    <lineage>
        <taxon>Bacteria</taxon>
        <taxon>Pseudomonadati</taxon>
        <taxon>Pseudomonadota</taxon>
        <taxon>Alphaproteobacteria</taxon>
        <taxon>Hyphomicrobiales</taxon>
        <taxon>Alsobacteraceae</taxon>
        <taxon>Alsobacter</taxon>
    </lineage>
</organism>